<evidence type="ECO:0000256" key="1">
    <source>
        <dbReference type="SAM" id="Phobius"/>
    </source>
</evidence>
<sequence length="1372" mass="150199">MRAQRVSGRALQRHLGLRCISSLPLPLPPPPPATTVRSKGYGPTKDLLKGVDTSKRVVVETELHPADAEMQRLVLSLLGADVSVYNSLGGEVDAVDSRTVSQQEGIVAISPEQLASVATVIVDQVKEQLELSGYAAEASQDGRSSGVVNAVADCLRQEMERLCIAMQTQEVSLSRMLGENSDVICARIASVIQTEHSSAAERKEGETRQLFHLTQEFTSAMARLENSLKTTLEEGLAANNKSMDPVFEDVRMRVVEAIEQASRVQQEQLSISLQDVLERNVPSPSAPQDPVSLDAIQDIVRNAMAGVVERAQHEVRALLEGLRENAQASAPSPDDGSGVKRSELEGFLISYGERLEELRELTAGFTDTKELLMEVHSLQQTHETAIQEVQNSIKRLKKELLGALHGATPSASVEAKADKKEDLFAQYCDKLADLADRVTSTVEQQLKEQSLDVKELLTQLRALEKRFGEKQKPALDSIPAIHDLDDDRMITLAQSISDSILASLPLSESPPTQAPPFTRESLVEAVAAVLSPKLEELAAAVARMETSRPAKFTVAPVEEGSKGVGEEQFITLAQTIVESVKDAVQEVVPTKELAESMTSKETHLALVTRLEALKEDIVSTVQEEMGRTQEIDLTPFQTYLDQVLGGLQEASSKQQEVTQGKVGDALETLLGQLQQHQQVLLEALQAQPRSSDEAVTPLAITDGLEALNRRLLKEIRDIVTSDATSLRSTLEAVQQEARDTVDRLPEGLEVKLSLMENAIHEIHKSGESHTASLQAALEDVKAHVENIKEEHNAAGPVLTSINTVVSDLAQTSIASANEIKAQLSASENKTETMHTQITSDLSQRFGQLLTEVQEGKRRIDELVSSNAEYKGVVTSVEALRLKLEEVGLSLEMMKTPLFTSPPLEQQPKEQQPPQQIVSGDVIETRLDNLSAVTQEILSELQKYRSPQETPAPADVVFNKENLEAMEVRLNERLQVLSSKLEEMMQLDAAVVPSPEEASPQQSSVSNNVEEYIKDIDALLKHLQPSRSAQVKQMREKLITLRSFLVRGSLGEGGVSNVKVFLEALEKNRLRLREDAAGAEAALVTEVSGAVQQTLERLLSSTEQALADSTKQQLQQLQIDLNEKSEALGTQQQYMAVQLQDRLNNLKNLQEGHTVALTNEIRNEREEWRGMLNRAIQQEMPAALQGVIAEVCTEQLRSVRNQLDEQEAREGKSAEALLSSVREVSKEVSQLGGVGSEMRAAVGQGSATVIEELRSTQDRLAERFERQVSTIMQQRSAEVVSSIGANTPFATPVVPSPTSLSLWWLCVLSFVVFGTIMACGYFIFAAFLVAFVPVPPPEQLLSNAAAAQPLRPGNAVETPKKLLSSRVVDQVME</sequence>
<dbReference type="VEuPathDB" id="TriTrypDB:TRSC58_03438"/>
<comment type="caution">
    <text evidence="2">The sequence shown here is derived from an EMBL/GenBank/DDBJ whole genome shotgun (WGS) entry which is preliminary data.</text>
</comment>
<evidence type="ECO:0000313" key="3">
    <source>
        <dbReference type="Proteomes" id="UP000031737"/>
    </source>
</evidence>
<keyword evidence="1" id="KW-0472">Membrane</keyword>
<dbReference type="OrthoDB" id="247781at2759"/>
<dbReference type="Proteomes" id="UP000031737">
    <property type="component" value="Unassembled WGS sequence"/>
</dbReference>
<name>A0A061J0B7_TRYRA</name>
<evidence type="ECO:0008006" key="4">
    <source>
        <dbReference type="Google" id="ProtNLM"/>
    </source>
</evidence>
<dbReference type="EMBL" id="AUPL01003438">
    <property type="protein sequence ID" value="ESL08853.1"/>
    <property type="molecule type" value="Genomic_DNA"/>
</dbReference>
<gene>
    <name evidence="2" type="ORF">TRSC58_03438</name>
</gene>
<keyword evidence="1" id="KW-0812">Transmembrane</keyword>
<keyword evidence="1" id="KW-1133">Transmembrane helix</keyword>
<organism evidence="2 3">
    <name type="scientific">Trypanosoma rangeli SC58</name>
    <dbReference type="NCBI Taxonomy" id="429131"/>
    <lineage>
        <taxon>Eukaryota</taxon>
        <taxon>Discoba</taxon>
        <taxon>Euglenozoa</taxon>
        <taxon>Kinetoplastea</taxon>
        <taxon>Metakinetoplastina</taxon>
        <taxon>Trypanosomatida</taxon>
        <taxon>Trypanosomatidae</taxon>
        <taxon>Trypanosoma</taxon>
        <taxon>Herpetosoma</taxon>
    </lineage>
</organism>
<accession>A0A061J0B7</accession>
<keyword evidence="3" id="KW-1185">Reference proteome</keyword>
<proteinExistence type="predicted"/>
<feature type="transmembrane region" description="Helical" evidence="1">
    <location>
        <begin position="1301"/>
        <end position="1331"/>
    </location>
</feature>
<protein>
    <recommendedName>
        <fullName evidence="4">Protein p166</fullName>
    </recommendedName>
</protein>
<reference evidence="2 3" key="1">
    <citation type="submission" date="2013-07" db="EMBL/GenBank/DDBJ databases">
        <authorList>
            <person name="Stoco P.H."/>
            <person name="Wagner G."/>
            <person name="Gerber A."/>
            <person name="Zaha A."/>
            <person name="Thompson C."/>
            <person name="Bartholomeu D.C."/>
            <person name="Luckemeyer D.D."/>
            <person name="Bahia D."/>
            <person name="Loreto E."/>
            <person name="Prestes E.B."/>
            <person name="Lima F.M."/>
            <person name="Rodrigues-Luiz G."/>
            <person name="Vallejo G.A."/>
            <person name="Filho J.F."/>
            <person name="Monteiro K.M."/>
            <person name="Tyler K.M."/>
            <person name="de Almeida L.G."/>
            <person name="Ortiz M.F."/>
            <person name="Siervo M.A."/>
            <person name="de Moraes M.H."/>
            <person name="Cunha O.L."/>
            <person name="Mendonca-Neto R."/>
            <person name="Silva R."/>
            <person name="Teixeira S.M."/>
            <person name="Murta S.M."/>
            <person name="Sincero T.C."/>
            <person name="Mendes T.A."/>
            <person name="Urmenyi T.P."/>
            <person name="Silva V.G."/>
            <person name="da Rocha W.D."/>
            <person name="Andersson B."/>
            <person name="Romanha A.J."/>
            <person name="Steindel M."/>
            <person name="de Vasconcelos A.T."/>
            <person name="Grisard E.C."/>
        </authorList>
    </citation>
    <scope>NUCLEOTIDE SEQUENCE [LARGE SCALE GENOMIC DNA]</scope>
    <source>
        <strain evidence="2 3">SC58</strain>
    </source>
</reference>
<evidence type="ECO:0000313" key="2">
    <source>
        <dbReference type="EMBL" id="ESL08853.1"/>
    </source>
</evidence>